<dbReference type="STRING" id="64571.A0A1Y2H198"/>
<evidence type="ECO:0000256" key="5">
    <source>
        <dbReference type="SAM" id="SignalP"/>
    </source>
</evidence>
<feature type="region of interest" description="Disordered" evidence="3">
    <location>
        <begin position="399"/>
        <end position="475"/>
    </location>
</feature>
<dbReference type="RefSeq" id="XP_021886014.1">
    <property type="nucleotide sequence ID" value="XM_022029619.1"/>
</dbReference>
<sequence length="694" mass="75313">MHVMQRLKQSFFAIFSACCFLFFAQGQPQPCGGAAFARVGNTFYIQGGATSGDNLLQQFWALDLTTSWSTSQPAWANLPIGDANAYHSAGYSADNKSFITFGRDTGADSNAVPSSWIYIFDIASNRWAFKSNPTELKDNSRRDFSVVTNPKANKNYILGGDAGPGGETYSNDFDIYDPSTRVLKETTTPLSGPQYIATYSAVWVPGLDAMMVIGGTNLNKTIVRGVYLYHPETEVWAFQATTGSFPYILFSACAASNANGSLVAVFGGFTGDGDADPNVYMLDTKSWAWTATQYSGRSRGNTACTIVDDSLIIWGGFYMNPNTLNGVPTAAEALLLFSLSSKTWLSKYTPSDALAGASKEGTNVPRKSGLSTGAIVGIVVGCVVLILLLAFIQMKRRRRNKKKHENASGDMGDVSGTGHFSGDMVEHGHYNNQGGPPSVSNLHTMKHSPEALLNHRRSTDGSPAGSTGNPELTTPTSLQFLMTGSEYGGNGHDGSFSTNGDYYNLARQSYLSDTTSGSAVPYYPPPPRQHGVILEEEPSVYSKDIIVDSEHRPNDPQTITNFRGYYSPNSYGEEGDQYHDSYGMKHASMISSGSDYLNAVPSSPTYPQGFNNNYSPGLPLPGPLKPKRPVSAPQGGEGFGSMLEVTPGAPQAILEYQSSISQDQQGEKEYQHEEEEEEEEEEKQQQMQQPQEVY</sequence>
<organism evidence="7 8">
    <name type="scientific">Lobosporangium transversale</name>
    <dbReference type="NCBI Taxonomy" id="64571"/>
    <lineage>
        <taxon>Eukaryota</taxon>
        <taxon>Fungi</taxon>
        <taxon>Fungi incertae sedis</taxon>
        <taxon>Mucoromycota</taxon>
        <taxon>Mortierellomycotina</taxon>
        <taxon>Mortierellomycetes</taxon>
        <taxon>Mortierellales</taxon>
        <taxon>Mortierellaceae</taxon>
        <taxon>Lobosporangium</taxon>
    </lineage>
</organism>
<feature type="compositionally biased region" description="Low complexity" evidence="3">
    <location>
        <begin position="685"/>
        <end position="694"/>
    </location>
</feature>
<evidence type="ECO:0000256" key="3">
    <source>
        <dbReference type="SAM" id="MobiDB-lite"/>
    </source>
</evidence>
<evidence type="ECO:0000256" key="4">
    <source>
        <dbReference type="SAM" id="Phobius"/>
    </source>
</evidence>
<feature type="transmembrane region" description="Helical" evidence="4">
    <location>
        <begin position="370"/>
        <end position="392"/>
    </location>
</feature>
<dbReference type="OrthoDB" id="10251809at2759"/>
<dbReference type="EMBL" id="MCFF01000002">
    <property type="protein sequence ID" value="ORZ28329.1"/>
    <property type="molecule type" value="Genomic_DNA"/>
</dbReference>
<feature type="domain" description="Attractin/MKLN-like beta-propeller" evidence="6">
    <location>
        <begin position="106"/>
        <end position="350"/>
    </location>
</feature>
<evidence type="ECO:0000313" key="8">
    <source>
        <dbReference type="Proteomes" id="UP000193648"/>
    </source>
</evidence>
<accession>A0A1Y2H198</accession>
<protein>
    <recommendedName>
        <fullName evidence="6">Attractin/MKLN-like beta-propeller domain-containing protein</fullName>
    </recommendedName>
</protein>
<keyword evidence="5" id="KW-0732">Signal</keyword>
<dbReference type="Gene3D" id="2.120.10.80">
    <property type="entry name" value="Kelch-type beta propeller"/>
    <property type="match status" value="2"/>
</dbReference>
<dbReference type="AlphaFoldDB" id="A0A1Y2H198"/>
<keyword evidence="4" id="KW-0472">Membrane</keyword>
<proteinExistence type="predicted"/>
<dbReference type="InParanoid" id="A0A1Y2H198"/>
<feature type="compositionally biased region" description="Acidic residues" evidence="3">
    <location>
        <begin position="672"/>
        <end position="682"/>
    </location>
</feature>
<feature type="signal peptide" evidence="5">
    <location>
        <begin position="1"/>
        <end position="26"/>
    </location>
</feature>
<evidence type="ECO:0000259" key="6">
    <source>
        <dbReference type="Pfam" id="PF24981"/>
    </source>
</evidence>
<name>A0A1Y2H198_9FUNG</name>
<feature type="compositionally biased region" description="Polar residues" evidence="3">
    <location>
        <begin position="430"/>
        <end position="443"/>
    </location>
</feature>
<dbReference type="InterPro" id="IPR015915">
    <property type="entry name" value="Kelch-typ_b-propeller"/>
</dbReference>
<dbReference type="GeneID" id="33571462"/>
<keyword evidence="4" id="KW-0812">Transmembrane</keyword>
<dbReference type="PANTHER" id="PTHR46093">
    <property type="entry name" value="ACYL-COA-BINDING DOMAIN-CONTAINING PROTEIN 5"/>
    <property type="match status" value="1"/>
</dbReference>
<evidence type="ECO:0000256" key="2">
    <source>
        <dbReference type="ARBA" id="ARBA00022737"/>
    </source>
</evidence>
<evidence type="ECO:0000313" key="7">
    <source>
        <dbReference type="EMBL" id="ORZ28329.1"/>
    </source>
</evidence>
<evidence type="ECO:0000256" key="1">
    <source>
        <dbReference type="ARBA" id="ARBA00022441"/>
    </source>
</evidence>
<comment type="caution">
    <text evidence="7">The sequence shown here is derived from an EMBL/GenBank/DDBJ whole genome shotgun (WGS) entry which is preliminary data.</text>
</comment>
<keyword evidence="2" id="KW-0677">Repeat</keyword>
<gene>
    <name evidence="7" type="ORF">BCR41DRAFT_418418</name>
</gene>
<dbReference type="PANTHER" id="PTHR46093:SF18">
    <property type="entry name" value="FIBRONECTIN TYPE-III DOMAIN-CONTAINING PROTEIN"/>
    <property type="match status" value="1"/>
</dbReference>
<keyword evidence="1" id="KW-0880">Kelch repeat</keyword>
<dbReference type="Pfam" id="PF24981">
    <property type="entry name" value="Beta-prop_ATRN-LZTR1"/>
    <property type="match status" value="1"/>
</dbReference>
<dbReference type="InterPro" id="IPR056737">
    <property type="entry name" value="Beta-prop_ATRN-MKLN-like"/>
</dbReference>
<dbReference type="SUPFAM" id="SSF117281">
    <property type="entry name" value="Kelch motif"/>
    <property type="match status" value="2"/>
</dbReference>
<feature type="chain" id="PRO_5012892358" description="Attractin/MKLN-like beta-propeller domain-containing protein" evidence="5">
    <location>
        <begin position="27"/>
        <end position="694"/>
    </location>
</feature>
<dbReference type="Proteomes" id="UP000193648">
    <property type="component" value="Unassembled WGS sequence"/>
</dbReference>
<keyword evidence="8" id="KW-1185">Reference proteome</keyword>
<keyword evidence="4" id="KW-1133">Transmembrane helix</keyword>
<feature type="region of interest" description="Disordered" evidence="3">
    <location>
        <begin position="607"/>
        <end position="694"/>
    </location>
</feature>
<reference evidence="7 8" key="1">
    <citation type="submission" date="2016-07" db="EMBL/GenBank/DDBJ databases">
        <title>Pervasive Adenine N6-methylation of Active Genes in Fungi.</title>
        <authorList>
            <consortium name="DOE Joint Genome Institute"/>
            <person name="Mondo S.J."/>
            <person name="Dannebaum R.O."/>
            <person name="Kuo R.C."/>
            <person name="Labutti K."/>
            <person name="Haridas S."/>
            <person name="Kuo A."/>
            <person name="Salamov A."/>
            <person name="Ahrendt S.R."/>
            <person name="Lipzen A."/>
            <person name="Sullivan W."/>
            <person name="Andreopoulos W.B."/>
            <person name="Clum A."/>
            <person name="Lindquist E."/>
            <person name="Daum C."/>
            <person name="Ramamoorthy G.K."/>
            <person name="Gryganskyi A."/>
            <person name="Culley D."/>
            <person name="Magnuson J.K."/>
            <person name="James T.Y."/>
            <person name="O'Malley M.A."/>
            <person name="Stajich J.E."/>
            <person name="Spatafora J.W."/>
            <person name="Visel A."/>
            <person name="Grigoriev I.V."/>
        </authorList>
    </citation>
    <scope>NUCLEOTIDE SEQUENCE [LARGE SCALE GENOMIC DNA]</scope>
    <source>
        <strain evidence="7 8">NRRL 3116</strain>
    </source>
</reference>
<feature type="compositionally biased region" description="Polar residues" evidence="3">
    <location>
        <begin position="460"/>
        <end position="475"/>
    </location>
</feature>